<name>A0A430HXZ5_9CORY</name>
<dbReference type="OrthoDB" id="4417584at2"/>
<accession>A0A430HXZ5</accession>
<protein>
    <submittedName>
        <fullName evidence="1">Uncharacterized protein</fullName>
    </submittedName>
</protein>
<proteinExistence type="predicted"/>
<dbReference type="AlphaFoldDB" id="A0A430HXZ5"/>
<comment type="caution">
    <text evidence="1">The sequence shown here is derived from an EMBL/GenBank/DDBJ whole genome shotgun (WGS) entry which is preliminary data.</text>
</comment>
<evidence type="ECO:0000313" key="2">
    <source>
        <dbReference type="Proteomes" id="UP000274907"/>
    </source>
</evidence>
<dbReference type="Proteomes" id="UP000274907">
    <property type="component" value="Unassembled WGS sequence"/>
</dbReference>
<keyword evidence="2" id="KW-1185">Reference proteome</keyword>
<dbReference type="RefSeq" id="WP_126120663.1">
    <property type="nucleotide sequence ID" value="NZ_RXHJ01000007.1"/>
</dbReference>
<organism evidence="1 2">
    <name type="scientific">Corynebacterium hylobatis</name>
    <dbReference type="NCBI Taxonomy" id="1859290"/>
    <lineage>
        <taxon>Bacteria</taxon>
        <taxon>Bacillati</taxon>
        <taxon>Actinomycetota</taxon>
        <taxon>Actinomycetes</taxon>
        <taxon>Mycobacteriales</taxon>
        <taxon>Corynebacteriaceae</taxon>
        <taxon>Corynebacterium</taxon>
    </lineage>
</organism>
<evidence type="ECO:0000313" key="1">
    <source>
        <dbReference type="EMBL" id="RSZ63461.1"/>
    </source>
</evidence>
<gene>
    <name evidence="1" type="ORF">EAH68_07275</name>
</gene>
<dbReference type="EMBL" id="RXHJ01000007">
    <property type="protein sequence ID" value="RSZ63461.1"/>
    <property type="molecule type" value="Genomic_DNA"/>
</dbReference>
<reference evidence="1 2" key="1">
    <citation type="submission" date="2018-12" db="EMBL/GenBank/DDBJ databases">
        <title>YIM 101343 draft genome.</title>
        <authorList>
            <person name="Chen X."/>
        </authorList>
    </citation>
    <scope>NUCLEOTIDE SEQUENCE [LARGE SCALE GENOMIC DNA]</scope>
    <source>
        <strain evidence="1 2">YIM 101343</strain>
    </source>
</reference>
<sequence>MAISLDDNGDVLAHVVVCDAAVTRIYAIDEDIRDALAQDPWRPPENIGEITFSEPKRGVFTVNLSTATQDNEGQTIQFPHDPQELFWITPVVTDEGLWTKAWGGGYISDITATREELTSYPTNTLLTRSRQIGERTKFLRQIDPEELAAICEELGRTGDSW</sequence>